<gene>
    <name evidence="1" type="ORF">PR048_013934</name>
</gene>
<evidence type="ECO:0008006" key="3">
    <source>
        <dbReference type="Google" id="ProtNLM"/>
    </source>
</evidence>
<dbReference type="EMBL" id="JARBHB010000004">
    <property type="protein sequence ID" value="KAJ8887716.1"/>
    <property type="molecule type" value="Genomic_DNA"/>
</dbReference>
<accession>A0ABQ9HTL6</accession>
<sequence>MMKVLVKGIKEVGLEINIEKTKYFLISRCHNVWPGAIDMDRVALEKIEDFKYLGGLLNERNIVEKEILTRIQAGNRGRGVEKKKNRELRNSYPLSDIVAVLKGQRLRWYGHIMRRDRDLVKYVVERCFEGKRPRGRPRHRWLDAIKEDIRKADIPEEE</sequence>
<dbReference type="PANTHER" id="PTHR47027">
    <property type="entry name" value="REVERSE TRANSCRIPTASE DOMAIN-CONTAINING PROTEIN"/>
    <property type="match status" value="1"/>
</dbReference>
<name>A0ABQ9HTL6_9NEOP</name>
<reference evidence="1 2" key="1">
    <citation type="submission" date="2023-02" db="EMBL/GenBank/DDBJ databases">
        <title>LHISI_Scaffold_Assembly.</title>
        <authorList>
            <person name="Stuart O.P."/>
            <person name="Cleave R."/>
            <person name="Magrath M.J.L."/>
            <person name="Mikheyev A.S."/>
        </authorList>
    </citation>
    <scope>NUCLEOTIDE SEQUENCE [LARGE SCALE GENOMIC DNA]</scope>
    <source>
        <strain evidence="1">Daus_M_001</strain>
        <tissue evidence="1">Leg muscle</tissue>
    </source>
</reference>
<proteinExistence type="predicted"/>
<organism evidence="1 2">
    <name type="scientific">Dryococelus australis</name>
    <dbReference type="NCBI Taxonomy" id="614101"/>
    <lineage>
        <taxon>Eukaryota</taxon>
        <taxon>Metazoa</taxon>
        <taxon>Ecdysozoa</taxon>
        <taxon>Arthropoda</taxon>
        <taxon>Hexapoda</taxon>
        <taxon>Insecta</taxon>
        <taxon>Pterygota</taxon>
        <taxon>Neoptera</taxon>
        <taxon>Polyneoptera</taxon>
        <taxon>Phasmatodea</taxon>
        <taxon>Verophasmatodea</taxon>
        <taxon>Anareolatae</taxon>
        <taxon>Phasmatidae</taxon>
        <taxon>Eurycanthinae</taxon>
        <taxon>Dryococelus</taxon>
    </lineage>
</organism>
<evidence type="ECO:0000313" key="1">
    <source>
        <dbReference type="EMBL" id="KAJ8887716.1"/>
    </source>
</evidence>
<comment type="caution">
    <text evidence="1">The sequence shown here is derived from an EMBL/GenBank/DDBJ whole genome shotgun (WGS) entry which is preliminary data.</text>
</comment>
<dbReference type="PANTHER" id="PTHR47027:SF20">
    <property type="entry name" value="REVERSE TRANSCRIPTASE-LIKE PROTEIN WITH RNA-DIRECTED DNA POLYMERASE DOMAIN"/>
    <property type="match status" value="1"/>
</dbReference>
<keyword evidence="2" id="KW-1185">Reference proteome</keyword>
<evidence type="ECO:0000313" key="2">
    <source>
        <dbReference type="Proteomes" id="UP001159363"/>
    </source>
</evidence>
<dbReference type="Proteomes" id="UP001159363">
    <property type="component" value="Chromosome X"/>
</dbReference>
<protein>
    <recommendedName>
        <fullName evidence="3">Reverse transcriptase</fullName>
    </recommendedName>
</protein>